<comment type="caution">
    <text evidence="5">The sequence shown here is derived from an EMBL/GenBank/DDBJ whole genome shotgun (WGS) entry which is preliminary data.</text>
</comment>
<evidence type="ECO:0000256" key="1">
    <source>
        <dbReference type="ARBA" id="ARBA00008520"/>
    </source>
</evidence>
<dbReference type="STRING" id="1469647.BC351_21500"/>
<reference evidence="6" key="1">
    <citation type="submission" date="2016-07" db="EMBL/GenBank/DDBJ databases">
        <authorList>
            <person name="Florea S."/>
            <person name="Webb J.S."/>
            <person name="Jaromczyk J."/>
            <person name="Schardl C.L."/>
        </authorList>
    </citation>
    <scope>NUCLEOTIDE SEQUENCE [LARGE SCALE GENOMIC DNA]</scope>
    <source>
        <strain evidence="6">CY1</strain>
    </source>
</reference>
<evidence type="ECO:0000313" key="5">
    <source>
        <dbReference type="EMBL" id="OPH58920.1"/>
    </source>
</evidence>
<dbReference type="PANTHER" id="PTHR43649:SF29">
    <property type="entry name" value="OSMOPROTECTIVE COMPOUNDS-BINDING PROTEIN GGTB"/>
    <property type="match status" value="1"/>
</dbReference>
<dbReference type="GO" id="GO:0055085">
    <property type="term" value="P:transmembrane transport"/>
    <property type="evidence" value="ECO:0007669"/>
    <property type="project" value="InterPro"/>
</dbReference>
<comment type="similarity">
    <text evidence="1">Belongs to the bacterial solute-binding protein 1 family.</text>
</comment>
<proteinExistence type="inferred from homology"/>
<evidence type="ECO:0000256" key="4">
    <source>
        <dbReference type="SAM" id="SignalP"/>
    </source>
</evidence>
<keyword evidence="2" id="KW-0813">Transport</keyword>
<evidence type="ECO:0000256" key="2">
    <source>
        <dbReference type="ARBA" id="ARBA00022448"/>
    </source>
</evidence>
<keyword evidence="3 4" id="KW-0732">Signal</keyword>
<dbReference type="PANTHER" id="PTHR43649">
    <property type="entry name" value="ARABINOSE-BINDING PROTEIN-RELATED"/>
    <property type="match status" value="1"/>
</dbReference>
<keyword evidence="6" id="KW-1185">Reference proteome</keyword>
<organism evidence="5 6">
    <name type="scientific">Paenibacillus ferrarius</name>
    <dbReference type="NCBI Taxonomy" id="1469647"/>
    <lineage>
        <taxon>Bacteria</taxon>
        <taxon>Bacillati</taxon>
        <taxon>Bacillota</taxon>
        <taxon>Bacilli</taxon>
        <taxon>Bacillales</taxon>
        <taxon>Paenibacillaceae</taxon>
        <taxon>Paenibacillus</taxon>
    </lineage>
</organism>
<feature type="signal peptide" evidence="4">
    <location>
        <begin position="1"/>
        <end position="36"/>
    </location>
</feature>
<sequence>MRLSAIILVNAIMKWVKGMKLHLLAVGAALSLVLTACQTQPLTSVPKKQPKEQTLTWIHHFDEEGARKWLEAGTQLFTQRHPSYTFTLTGVDGGNYMSLLRTRAISNNMPDMYMIDNLESAQDLIRTGYALDLTNQSFLSQIDERFLNGVRTANGHIWALPIDVNGAGVVYNKEAFAKAGILSPPSTWEQFLEACKALQNVGIIPIAAGYKDSWTVVWDIAADLLANQHAENRNWIADIEAGRTSFAEDQIHFKDILQRFGERLSYVNIKPFETDWNQAQLLLAEGKAAMIINGTWTVDGVKSKNPASNLGLFAFPYSNDPHDAKFGLKSTGGIVINPHSPNKEAALQTLALFASKEMGTIFQTNKKALSVIKGLPSDFDPTYVELDETYIQTGRTYDWTSLPTDFVNQDLQKVFVNALTRFILDRTHNAEQCIQELDQGFDRIRKSSK</sequence>
<dbReference type="Pfam" id="PF01547">
    <property type="entry name" value="SBP_bac_1"/>
    <property type="match status" value="1"/>
</dbReference>
<evidence type="ECO:0000256" key="3">
    <source>
        <dbReference type="ARBA" id="ARBA00022729"/>
    </source>
</evidence>
<protein>
    <recommendedName>
        <fullName evidence="7">ABC transporter substrate-binding protein</fullName>
    </recommendedName>
</protein>
<dbReference type="InterPro" id="IPR006061">
    <property type="entry name" value="SBP_1_CS"/>
</dbReference>
<dbReference type="InterPro" id="IPR006059">
    <property type="entry name" value="SBP"/>
</dbReference>
<accession>A0A1V4HMK3</accession>
<dbReference type="InterPro" id="IPR050490">
    <property type="entry name" value="Bact_solute-bd_prot1"/>
</dbReference>
<feature type="chain" id="PRO_5039027138" description="ABC transporter substrate-binding protein" evidence="4">
    <location>
        <begin position="37"/>
        <end position="449"/>
    </location>
</feature>
<gene>
    <name evidence="5" type="ORF">BC351_21500</name>
</gene>
<dbReference type="EMBL" id="MBTG01000008">
    <property type="protein sequence ID" value="OPH58920.1"/>
    <property type="molecule type" value="Genomic_DNA"/>
</dbReference>
<dbReference type="Proteomes" id="UP000190626">
    <property type="component" value="Unassembled WGS sequence"/>
</dbReference>
<dbReference type="PROSITE" id="PS01037">
    <property type="entry name" value="SBP_BACTERIAL_1"/>
    <property type="match status" value="1"/>
</dbReference>
<dbReference type="SUPFAM" id="SSF53850">
    <property type="entry name" value="Periplasmic binding protein-like II"/>
    <property type="match status" value="1"/>
</dbReference>
<dbReference type="Gene3D" id="3.40.190.10">
    <property type="entry name" value="Periplasmic binding protein-like II"/>
    <property type="match status" value="2"/>
</dbReference>
<evidence type="ECO:0000313" key="6">
    <source>
        <dbReference type="Proteomes" id="UP000190626"/>
    </source>
</evidence>
<name>A0A1V4HMK3_9BACL</name>
<evidence type="ECO:0008006" key="7">
    <source>
        <dbReference type="Google" id="ProtNLM"/>
    </source>
</evidence>
<dbReference type="AlphaFoldDB" id="A0A1V4HMK3"/>